<dbReference type="Pfam" id="PF19777">
    <property type="entry name" value="DUF6263"/>
    <property type="match status" value="1"/>
</dbReference>
<proteinExistence type="predicted"/>
<dbReference type="PROSITE" id="PS51257">
    <property type="entry name" value="PROKAR_LIPOPROTEIN"/>
    <property type="match status" value="1"/>
</dbReference>
<dbReference type="Proteomes" id="UP001595906">
    <property type="component" value="Unassembled WGS sequence"/>
</dbReference>
<evidence type="ECO:0000313" key="2">
    <source>
        <dbReference type="Proteomes" id="UP001595906"/>
    </source>
</evidence>
<evidence type="ECO:0000313" key="1">
    <source>
        <dbReference type="EMBL" id="MFC4231510.1"/>
    </source>
</evidence>
<dbReference type="EMBL" id="JBHSDC010000008">
    <property type="protein sequence ID" value="MFC4231510.1"/>
    <property type="molecule type" value="Genomic_DNA"/>
</dbReference>
<name>A0ABV8PW77_9BACT</name>
<protein>
    <submittedName>
        <fullName evidence="1">DUF6263 family protein</fullName>
    </submittedName>
</protein>
<accession>A0ABV8PW77</accession>
<sequence>MRSLLFIIPLAVTVLSCKSEKKQHGPNDKKYQLGLHIGNEDTIKYYYTISNNTQTILEVDGRKIENSNTTDVGLLYTIVKDSIGNTALTIVYDSIHVHGNMNNVEKDLDAANADNSIDPIEKMLGKIKGARLFVIMAPSGKILSIKGYDDIKANILQGLTFKDSYTQNTLQQQLSKLIGEGFVKSNLEQTINLLPDSTVYVGDTWKSSTSQAGDISMKMLNQFTVESIDDDFVKISVVSKILSDSSKSSKVMGYDITPNLKGNQIEYLVINKLTGLVINSTINSTIEGNVQAMGREIPITIITKKTLVQKKI</sequence>
<dbReference type="InterPro" id="IPR046230">
    <property type="entry name" value="DUF6263"/>
</dbReference>
<reference evidence="2" key="1">
    <citation type="journal article" date="2019" name="Int. J. Syst. Evol. Microbiol.">
        <title>The Global Catalogue of Microorganisms (GCM) 10K type strain sequencing project: providing services to taxonomists for standard genome sequencing and annotation.</title>
        <authorList>
            <consortium name="The Broad Institute Genomics Platform"/>
            <consortium name="The Broad Institute Genome Sequencing Center for Infectious Disease"/>
            <person name="Wu L."/>
            <person name="Ma J."/>
        </authorList>
    </citation>
    <scope>NUCLEOTIDE SEQUENCE [LARGE SCALE GENOMIC DNA]</scope>
    <source>
        <strain evidence="2">CECT 8010</strain>
    </source>
</reference>
<keyword evidence="2" id="KW-1185">Reference proteome</keyword>
<comment type="caution">
    <text evidence="1">The sequence shown here is derived from an EMBL/GenBank/DDBJ whole genome shotgun (WGS) entry which is preliminary data.</text>
</comment>
<gene>
    <name evidence="1" type="ORF">ACFOW1_06400</name>
</gene>
<dbReference type="RefSeq" id="WP_379013011.1">
    <property type="nucleotide sequence ID" value="NZ_JBHSDC010000008.1"/>
</dbReference>
<organism evidence="1 2">
    <name type="scientific">Parasediminibacterium paludis</name>
    <dbReference type="NCBI Taxonomy" id="908966"/>
    <lineage>
        <taxon>Bacteria</taxon>
        <taxon>Pseudomonadati</taxon>
        <taxon>Bacteroidota</taxon>
        <taxon>Chitinophagia</taxon>
        <taxon>Chitinophagales</taxon>
        <taxon>Chitinophagaceae</taxon>
        <taxon>Parasediminibacterium</taxon>
    </lineage>
</organism>